<proteinExistence type="predicted"/>
<protein>
    <submittedName>
        <fullName evidence="2">11123_t:CDS:1</fullName>
    </submittedName>
</protein>
<comment type="caution">
    <text evidence="2">The sequence shown here is derived from an EMBL/GenBank/DDBJ whole genome shotgun (WGS) entry which is preliminary data.</text>
</comment>
<evidence type="ECO:0000313" key="2">
    <source>
        <dbReference type="EMBL" id="CAI2187302.1"/>
    </source>
</evidence>
<reference evidence="2" key="1">
    <citation type="submission" date="2022-08" db="EMBL/GenBank/DDBJ databases">
        <authorList>
            <person name="Kallberg Y."/>
            <person name="Tangrot J."/>
            <person name="Rosling A."/>
        </authorList>
    </citation>
    <scope>NUCLEOTIDE SEQUENCE</scope>
    <source>
        <strain evidence="2">Wild A</strain>
    </source>
</reference>
<dbReference type="Proteomes" id="UP001153678">
    <property type="component" value="Unassembled WGS sequence"/>
</dbReference>
<keyword evidence="3" id="KW-1185">Reference proteome</keyword>
<sequence>MKLDWSENSDKETRKEDLRSKHVRSNNESTVFDKIPSFQENVQLRTFSNEILSSKAIILNNHNVITKFVASAMDFTVQPELCYDKNNKVLISKMVKAYIERCRFELLPMHDEVLHDFK</sequence>
<organism evidence="2 3">
    <name type="scientific">Funneliformis geosporum</name>
    <dbReference type="NCBI Taxonomy" id="1117311"/>
    <lineage>
        <taxon>Eukaryota</taxon>
        <taxon>Fungi</taxon>
        <taxon>Fungi incertae sedis</taxon>
        <taxon>Mucoromycota</taxon>
        <taxon>Glomeromycotina</taxon>
        <taxon>Glomeromycetes</taxon>
        <taxon>Glomerales</taxon>
        <taxon>Glomeraceae</taxon>
        <taxon>Funneliformis</taxon>
    </lineage>
</organism>
<accession>A0A9W4WXW1</accession>
<dbReference type="EMBL" id="CAMKVN010004553">
    <property type="protein sequence ID" value="CAI2187302.1"/>
    <property type="molecule type" value="Genomic_DNA"/>
</dbReference>
<evidence type="ECO:0000256" key="1">
    <source>
        <dbReference type="SAM" id="MobiDB-lite"/>
    </source>
</evidence>
<feature type="non-terminal residue" evidence="2">
    <location>
        <position position="118"/>
    </location>
</feature>
<gene>
    <name evidence="2" type="ORF">FWILDA_LOCUS13010</name>
</gene>
<feature type="compositionally biased region" description="Basic and acidic residues" evidence="1">
    <location>
        <begin position="1"/>
        <end position="20"/>
    </location>
</feature>
<evidence type="ECO:0000313" key="3">
    <source>
        <dbReference type="Proteomes" id="UP001153678"/>
    </source>
</evidence>
<name>A0A9W4WXW1_9GLOM</name>
<dbReference type="AlphaFoldDB" id="A0A9W4WXW1"/>
<dbReference type="OrthoDB" id="289721at2759"/>
<feature type="region of interest" description="Disordered" evidence="1">
    <location>
        <begin position="1"/>
        <end position="26"/>
    </location>
</feature>